<keyword evidence="2" id="KW-1185">Reference proteome</keyword>
<name>A0A9X3D6Z6_9ACTN</name>
<gene>
    <name evidence="1" type="ORF">OSB52_19355</name>
</gene>
<dbReference type="Proteomes" id="UP001143347">
    <property type="component" value="Unassembled WGS sequence"/>
</dbReference>
<dbReference type="RefSeq" id="WP_266063154.1">
    <property type="nucleotide sequence ID" value="NZ_JAPKFM010000024.1"/>
</dbReference>
<comment type="caution">
    <text evidence="1">The sequence shown here is derived from an EMBL/GenBank/DDBJ whole genome shotgun (WGS) entry which is preliminary data.</text>
</comment>
<dbReference type="EMBL" id="JAPKFM010000024">
    <property type="protein sequence ID" value="MCX2966245.1"/>
    <property type="molecule type" value="Genomic_DNA"/>
</dbReference>
<sequence length="194" mass="22301">MFHDLRTALTERYAQELTQMDRTQFEDFLTAEVTRMEAEIAQAQSQTELATIAAWRDQHGGNDPDVLTTQRLYQQARYSAEETVLATLWEGFSSPEDDDQPDDEPNPDTMTGMQRWLTQWAIEASRETERLTEQVWPDQTPRFQVWAEQLLEARLNDGLPVPDGPEHPLVPELTAMVDAALADQDRADAERVRR</sequence>
<organism evidence="1 2">
    <name type="scientific">Gordonia aquimaris</name>
    <dbReference type="NCBI Taxonomy" id="2984863"/>
    <lineage>
        <taxon>Bacteria</taxon>
        <taxon>Bacillati</taxon>
        <taxon>Actinomycetota</taxon>
        <taxon>Actinomycetes</taxon>
        <taxon>Mycobacteriales</taxon>
        <taxon>Gordoniaceae</taxon>
        <taxon>Gordonia</taxon>
    </lineage>
</organism>
<accession>A0A9X3D6Z6</accession>
<evidence type="ECO:0000313" key="2">
    <source>
        <dbReference type="Proteomes" id="UP001143347"/>
    </source>
</evidence>
<dbReference type="AlphaFoldDB" id="A0A9X3D6Z6"/>
<protein>
    <submittedName>
        <fullName evidence="1">Uncharacterized protein</fullName>
    </submittedName>
</protein>
<proteinExistence type="predicted"/>
<reference evidence="1" key="1">
    <citation type="submission" date="2022-10" db="EMBL/GenBank/DDBJ databases">
        <title>WGS of marine actinomycetes from Thailand.</title>
        <authorList>
            <person name="Thawai C."/>
        </authorList>
    </citation>
    <scope>NUCLEOTIDE SEQUENCE</scope>
    <source>
        <strain evidence="1">SW21</strain>
    </source>
</reference>
<evidence type="ECO:0000313" key="1">
    <source>
        <dbReference type="EMBL" id="MCX2966245.1"/>
    </source>
</evidence>